<name>A0A0D0E3V8_9AGAM</name>
<protein>
    <submittedName>
        <fullName evidence="1">Uncharacterized protein</fullName>
    </submittedName>
</protein>
<dbReference type="AlphaFoldDB" id="A0A0D0E3V8"/>
<keyword evidence="2" id="KW-1185">Reference proteome</keyword>
<organism evidence="1 2">
    <name type="scientific">Paxillus rubicundulus Ve08.2h10</name>
    <dbReference type="NCBI Taxonomy" id="930991"/>
    <lineage>
        <taxon>Eukaryota</taxon>
        <taxon>Fungi</taxon>
        <taxon>Dikarya</taxon>
        <taxon>Basidiomycota</taxon>
        <taxon>Agaricomycotina</taxon>
        <taxon>Agaricomycetes</taxon>
        <taxon>Agaricomycetidae</taxon>
        <taxon>Boletales</taxon>
        <taxon>Paxilineae</taxon>
        <taxon>Paxillaceae</taxon>
        <taxon>Paxillus</taxon>
    </lineage>
</organism>
<proteinExistence type="predicted"/>
<dbReference type="InParanoid" id="A0A0D0E3V8"/>
<accession>A0A0D0E3V8</accession>
<dbReference type="Proteomes" id="UP000054538">
    <property type="component" value="Unassembled WGS sequence"/>
</dbReference>
<dbReference type="EMBL" id="KN825025">
    <property type="protein sequence ID" value="KIK95709.1"/>
    <property type="molecule type" value="Genomic_DNA"/>
</dbReference>
<gene>
    <name evidence="1" type="ORF">PAXRUDRAFT_826732</name>
</gene>
<evidence type="ECO:0000313" key="2">
    <source>
        <dbReference type="Proteomes" id="UP000054538"/>
    </source>
</evidence>
<evidence type="ECO:0000313" key="1">
    <source>
        <dbReference type="EMBL" id="KIK95709.1"/>
    </source>
</evidence>
<dbReference type="HOGENOM" id="CLU_2813129_0_0_1"/>
<reference evidence="2" key="2">
    <citation type="submission" date="2015-01" db="EMBL/GenBank/DDBJ databases">
        <title>Evolutionary Origins and Diversification of the Mycorrhizal Mutualists.</title>
        <authorList>
            <consortium name="DOE Joint Genome Institute"/>
            <consortium name="Mycorrhizal Genomics Consortium"/>
            <person name="Kohler A."/>
            <person name="Kuo A."/>
            <person name="Nagy L.G."/>
            <person name="Floudas D."/>
            <person name="Copeland A."/>
            <person name="Barry K.W."/>
            <person name="Cichocki N."/>
            <person name="Veneault-Fourrey C."/>
            <person name="LaButti K."/>
            <person name="Lindquist E.A."/>
            <person name="Lipzen A."/>
            <person name="Lundell T."/>
            <person name="Morin E."/>
            <person name="Murat C."/>
            <person name="Riley R."/>
            <person name="Ohm R."/>
            <person name="Sun H."/>
            <person name="Tunlid A."/>
            <person name="Henrissat B."/>
            <person name="Grigoriev I.V."/>
            <person name="Hibbett D.S."/>
            <person name="Martin F."/>
        </authorList>
    </citation>
    <scope>NUCLEOTIDE SEQUENCE [LARGE SCALE GENOMIC DNA]</scope>
    <source>
        <strain evidence="2">Ve08.2h10</strain>
    </source>
</reference>
<reference evidence="1 2" key="1">
    <citation type="submission" date="2014-04" db="EMBL/GenBank/DDBJ databases">
        <authorList>
            <consortium name="DOE Joint Genome Institute"/>
            <person name="Kuo A."/>
            <person name="Kohler A."/>
            <person name="Jargeat P."/>
            <person name="Nagy L.G."/>
            <person name="Floudas D."/>
            <person name="Copeland A."/>
            <person name="Barry K.W."/>
            <person name="Cichocki N."/>
            <person name="Veneault-Fourrey C."/>
            <person name="LaButti K."/>
            <person name="Lindquist E.A."/>
            <person name="Lipzen A."/>
            <person name="Lundell T."/>
            <person name="Morin E."/>
            <person name="Murat C."/>
            <person name="Sun H."/>
            <person name="Tunlid A."/>
            <person name="Henrissat B."/>
            <person name="Grigoriev I.V."/>
            <person name="Hibbett D.S."/>
            <person name="Martin F."/>
            <person name="Nordberg H.P."/>
            <person name="Cantor M.N."/>
            <person name="Hua S.X."/>
        </authorList>
    </citation>
    <scope>NUCLEOTIDE SEQUENCE [LARGE SCALE GENOMIC DNA]</scope>
    <source>
        <strain evidence="1 2">Ve08.2h10</strain>
    </source>
</reference>
<sequence length="67" mass="7526">MIDTADPTVRVSYHPTIVGAVWDSAAWGQQSTLHSFQILTCATVSTFKGVYRLYTGSNVFWNNREET</sequence>